<dbReference type="GO" id="GO:0034355">
    <property type="term" value="P:NAD+ biosynthetic process via the salvage pathway"/>
    <property type="evidence" value="ECO:0007669"/>
    <property type="project" value="TreeGrafter"/>
</dbReference>
<evidence type="ECO:0000256" key="10">
    <source>
        <dbReference type="ARBA" id="ARBA00033279"/>
    </source>
</evidence>
<dbReference type="FunFam" id="3.20.140.10:FF:000012">
    <property type="entry name" value="Nicotinate phosphoribosyltransferase"/>
    <property type="match status" value="1"/>
</dbReference>
<accession>A0A8U7MCR1</accession>
<dbReference type="Pfam" id="PF17956">
    <property type="entry name" value="NAPRTase_C"/>
    <property type="match status" value="1"/>
</dbReference>
<dbReference type="OMA" id="HERQWEL"/>
<dbReference type="InterPro" id="IPR041619">
    <property type="entry name" value="NAPRTase_C"/>
</dbReference>
<dbReference type="Gene3D" id="3.20.20.70">
    <property type="entry name" value="Aldolase class I"/>
    <property type="match status" value="1"/>
</dbReference>
<evidence type="ECO:0000256" key="11">
    <source>
        <dbReference type="ARBA" id="ARBA00048668"/>
    </source>
</evidence>
<gene>
    <name evidence="12" type="primary">NAPRT</name>
</gene>
<evidence type="ECO:0000313" key="13">
    <source>
        <dbReference type="Proteomes" id="UP000694553"/>
    </source>
</evidence>
<keyword evidence="5" id="KW-0597">Phosphoprotein</keyword>
<dbReference type="GO" id="GO:0016740">
    <property type="term" value="F:transferase activity"/>
    <property type="evidence" value="ECO:0007669"/>
    <property type="project" value="UniProtKB-KW"/>
</dbReference>
<dbReference type="GO" id="GO:0005829">
    <property type="term" value="C:cytosol"/>
    <property type="evidence" value="ECO:0007669"/>
    <property type="project" value="TreeGrafter"/>
</dbReference>
<comment type="function">
    <text evidence="9">Catalyzes the first step in the biosynthesis of NAD from nicotinic acid, the ATP-dependent synthesis of beta-nicotinate D-ribonucleotide from nicotinate and 5-phospho-D-ribose 1-phosphate. Helps prevent cellular oxidative stress via its role in NAD biosynthesis.</text>
</comment>
<keyword evidence="6" id="KW-0436">Ligase</keyword>
<dbReference type="SUPFAM" id="SSF51690">
    <property type="entry name" value="Nicotinate/Quinolinate PRTase C-terminal domain-like"/>
    <property type="match status" value="1"/>
</dbReference>
<evidence type="ECO:0000256" key="5">
    <source>
        <dbReference type="ARBA" id="ARBA00022553"/>
    </source>
</evidence>
<dbReference type="UniPathway" id="UPA00253">
    <property type="reaction ID" value="UER00457"/>
</dbReference>
<evidence type="ECO:0000256" key="9">
    <source>
        <dbReference type="ARBA" id="ARBA00023426"/>
    </source>
</evidence>
<dbReference type="PANTHER" id="PTHR11098">
    <property type="entry name" value="NICOTINATE PHOSPHORIBOSYLTRANSFERASE"/>
    <property type="match status" value="1"/>
</dbReference>
<comment type="pathway">
    <text evidence="1">Cofactor biosynthesis; NAD(+) biosynthesis; nicotinate D-ribonucleotide from nicotinate: step 1/1.</text>
</comment>
<reference evidence="12" key="2">
    <citation type="submission" date="2025-08" db="UniProtKB">
        <authorList>
            <consortium name="Ensembl"/>
        </authorList>
    </citation>
    <scope>IDENTIFICATION</scope>
</reference>
<evidence type="ECO:0000256" key="6">
    <source>
        <dbReference type="ARBA" id="ARBA00022598"/>
    </source>
</evidence>
<keyword evidence="8" id="KW-0808">Transferase</keyword>
<dbReference type="Pfam" id="PF17767">
    <property type="entry name" value="NAPRTase_N"/>
    <property type="match status" value="1"/>
</dbReference>
<dbReference type="EC" id="6.3.4.21" evidence="3"/>
<reference evidence="13" key="1">
    <citation type="submission" date="2019-10" db="EMBL/GenBank/DDBJ databases">
        <title>Corvus moneduloides (New Caledonian crow) genome, bCorMon1, primary haplotype.</title>
        <authorList>
            <person name="Rutz C."/>
            <person name="Fungtammasan C."/>
            <person name="Mountcastle J."/>
            <person name="Formenti G."/>
            <person name="Chow W."/>
            <person name="Howe K."/>
            <person name="Steele M.P."/>
            <person name="Fernandes J."/>
            <person name="Gilbert M.T.P."/>
            <person name="Fedrigo O."/>
            <person name="Jarvis E.D."/>
            <person name="Gemmell N."/>
        </authorList>
    </citation>
    <scope>NUCLEOTIDE SEQUENCE [LARGE SCALE GENOMIC DNA]</scope>
</reference>
<evidence type="ECO:0000256" key="1">
    <source>
        <dbReference type="ARBA" id="ARBA00004952"/>
    </source>
</evidence>
<accession>A0A8C3DZ38</accession>
<sequence>MSPPPPPCPLCVLPFLVPLVPRHHLCVTLVPCVLPFPCAPCPLCCHPMCPVCAPCTAIPVPCATTPVPRVPSAAIPCAPCPGSIAIPVFCHPCPMSSVSPSLCPPCAAIPGALSLCVPRVPLSLYPPSAAIPVSPMCRHPRATCPLCAATRRVQLCHQPCPASPLSCHPRVPLVLPSPLPRVAIPASPHPVLPYPSYFPAPPPPLPVSPPLSPCPRPAMAPLADLYQVSMAYGHWRAGRHRAPAAAELFFRRPPFRGSFALGAGLAEGLRGLRAFRFSAADVAYLRSVLPSTTDDAFFDYLATLDASEVTVTAIPEGSVVFARVPFLQVKGPLLVVQLLETTLLCLVNYASLVATNAARFRLLAGPDMKLVEMGLRRAQGPDGALSASKYSYIGGFDCTSNILAGKLYGIPVRGTIAHSFIMSFRCLEEVQPRELPPRAGGDPMDLAALAVSWLQRVCDLLQTPPAKANQGELAAFVSYAVTFPCDFQGLLDTYCVRRSGLPNFCAVALALHQLGYRAIGVRLDSGDLAQQSKEIRRVFRACGAHFQVPWFETIPIAVSNDISEQSLEEFRREGSEIDMIGIGTNLVTCPLQPSLGCVYKLVEVNGSPCLKLTEDEEKMTIPGMKTIYRLYDAAGHPFMDLMALEEEPSPSAGQELGIRVLGRLGETTKVIPSTVEPLHRTYFRDGQVCEPLPSLPEVRIHAQVSLNLLSPAHRRLHEPQPYPVAMTERLHRLFLELRQGSH</sequence>
<dbReference type="Ensembl" id="ENSCMUT00000012893.2">
    <property type="protein sequence ID" value="ENSCMUP00000011981.2"/>
    <property type="gene ID" value="ENSCMUG00000007584.2"/>
</dbReference>
<comment type="catalytic activity">
    <reaction evidence="11">
        <text>5-phospho-alpha-D-ribose 1-diphosphate + nicotinate + ATP + H2O = nicotinate beta-D-ribonucleotide + ADP + phosphate + diphosphate</text>
        <dbReference type="Rhea" id="RHEA:36163"/>
        <dbReference type="ChEBI" id="CHEBI:15377"/>
        <dbReference type="ChEBI" id="CHEBI:30616"/>
        <dbReference type="ChEBI" id="CHEBI:32544"/>
        <dbReference type="ChEBI" id="CHEBI:33019"/>
        <dbReference type="ChEBI" id="CHEBI:43474"/>
        <dbReference type="ChEBI" id="CHEBI:57502"/>
        <dbReference type="ChEBI" id="CHEBI:58017"/>
        <dbReference type="ChEBI" id="CHEBI:456216"/>
        <dbReference type="EC" id="6.3.4.21"/>
    </reaction>
</comment>
<proteinExistence type="inferred from homology"/>
<protein>
    <recommendedName>
        <fullName evidence="4">Nicotinate phosphoribosyltransferase</fullName>
        <ecNumber evidence="3">6.3.4.21</ecNumber>
    </recommendedName>
    <alternativeName>
        <fullName evidence="10">Nicotinate phosphoribosyltransferase domain-containing protein 1</fullName>
    </alternativeName>
</protein>
<dbReference type="InterPro" id="IPR036068">
    <property type="entry name" value="Nicotinate_pribotase-like_C"/>
</dbReference>
<dbReference type="Gene3D" id="3.20.140.10">
    <property type="entry name" value="nicotinate phosphoribosyltransferase"/>
    <property type="match status" value="2"/>
</dbReference>
<evidence type="ECO:0000256" key="4">
    <source>
        <dbReference type="ARBA" id="ARBA00021569"/>
    </source>
</evidence>
<organism evidence="12 13">
    <name type="scientific">Corvus moneduloides</name>
    <name type="common">New Caledonian crow</name>
    <dbReference type="NCBI Taxonomy" id="1196302"/>
    <lineage>
        <taxon>Eukaryota</taxon>
        <taxon>Metazoa</taxon>
        <taxon>Chordata</taxon>
        <taxon>Craniata</taxon>
        <taxon>Vertebrata</taxon>
        <taxon>Euteleostomi</taxon>
        <taxon>Archelosauria</taxon>
        <taxon>Archosauria</taxon>
        <taxon>Dinosauria</taxon>
        <taxon>Saurischia</taxon>
        <taxon>Theropoda</taxon>
        <taxon>Coelurosauria</taxon>
        <taxon>Aves</taxon>
        <taxon>Neognathae</taxon>
        <taxon>Neoaves</taxon>
        <taxon>Telluraves</taxon>
        <taxon>Australaves</taxon>
        <taxon>Passeriformes</taxon>
        <taxon>Corvoidea</taxon>
        <taxon>Corvidae</taxon>
        <taxon>Corvus</taxon>
    </lineage>
</organism>
<evidence type="ECO:0000256" key="8">
    <source>
        <dbReference type="ARBA" id="ARBA00022679"/>
    </source>
</evidence>
<dbReference type="InterPro" id="IPR006405">
    <property type="entry name" value="Nic_PRibTrfase_pncB"/>
</dbReference>
<dbReference type="InterPro" id="IPR007229">
    <property type="entry name" value="Nic_PRibTrfase-Fam"/>
</dbReference>
<dbReference type="CDD" id="cd01570">
    <property type="entry name" value="NAPRTase_A"/>
    <property type="match status" value="1"/>
</dbReference>
<reference evidence="12" key="3">
    <citation type="submission" date="2025-09" db="UniProtKB">
        <authorList>
            <consortium name="Ensembl"/>
        </authorList>
    </citation>
    <scope>IDENTIFICATION</scope>
</reference>
<dbReference type="InterPro" id="IPR040727">
    <property type="entry name" value="NAPRTase_N"/>
</dbReference>
<evidence type="ECO:0000313" key="12">
    <source>
        <dbReference type="Ensembl" id="ENSCMUP00000011981.2"/>
    </source>
</evidence>
<dbReference type="PANTHER" id="PTHR11098:SF1">
    <property type="entry name" value="NICOTINATE PHOSPHORIBOSYLTRANSFERASE"/>
    <property type="match status" value="1"/>
</dbReference>
<keyword evidence="13" id="KW-1185">Reference proteome</keyword>
<dbReference type="SUPFAM" id="SSF54675">
    <property type="entry name" value="Nicotinate/Quinolinate PRTase N-terminal domain-like"/>
    <property type="match status" value="1"/>
</dbReference>
<dbReference type="FunFam" id="3.20.20.70:FF:000587">
    <property type="match status" value="1"/>
</dbReference>
<dbReference type="NCBIfam" id="TIGR01513">
    <property type="entry name" value="NAPRTase_put"/>
    <property type="match status" value="1"/>
</dbReference>
<comment type="similarity">
    <text evidence="2">Belongs to the NAPRTase family.</text>
</comment>
<name>A0A8C3DZ38_CORMO</name>
<dbReference type="AlphaFoldDB" id="A0A8C3DZ38"/>
<dbReference type="InterPro" id="IPR013785">
    <property type="entry name" value="Aldolase_TIM"/>
</dbReference>
<evidence type="ECO:0000256" key="7">
    <source>
        <dbReference type="ARBA" id="ARBA00022642"/>
    </source>
</evidence>
<dbReference type="Proteomes" id="UP000694553">
    <property type="component" value="Unassembled WGS sequence"/>
</dbReference>
<evidence type="ECO:0000256" key="2">
    <source>
        <dbReference type="ARBA" id="ARBA00010897"/>
    </source>
</evidence>
<evidence type="ECO:0000256" key="3">
    <source>
        <dbReference type="ARBA" id="ARBA00013236"/>
    </source>
</evidence>
<dbReference type="GO" id="GO:0004516">
    <property type="term" value="F:nicotinate phosphoribosyltransferase activity"/>
    <property type="evidence" value="ECO:0007669"/>
    <property type="project" value="UniProtKB-EC"/>
</dbReference>
<keyword evidence="7" id="KW-0662">Pyridine nucleotide biosynthesis</keyword>